<evidence type="ECO:0000313" key="6">
    <source>
        <dbReference type="Proteomes" id="UP000758603"/>
    </source>
</evidence>
<accession>A0A9P8UP36</accession>
<evidence type="ECO:0000259" key="4">
    <source>
        <dbReference type="Pfam" id="PF08386"/>
    </source>
</evidence>
<gene>
    <name evidence="5" type="ORF">BKA67DRAFT_534641</name>
</gene>
<dbReference type="Pfam" id="PF08386">
    <property type="entry name" value="Abhydrolase_4"/>
    <property type="match status" value="1"/>
</dbReference>
<dbReference type="InterPro" id="IPR051601">
    <property type="entry name" value="Serine_prot/Carboxylest_S33"/>
</dbReference>
<feature type="signal peptide" evidence="3">
    <location>
        <begin position="1"/>
        <end position="20"/>
    </location>
</feature>
<evidence type="ECO:0000256" key="2">
    <source>
        <dbReference type="ARBA" id="ARBA00022801"/>
    </source>
</evidence>
<dbReference type="GeneID" id="70128783"/>
<keyword evidence="3" id="KW-0732">Signal</keyword>
<dbReference type="Gene3D" id="3.40.50.1820">
    <property type="entry name" value="alpha/beta hydrolase"/>
    <property type="match status" value="1"/>
</dbReference>
<feature type="chain" id="PRO_5040213005" evidence="3">
    <location>
        <begin position="21"/>
        <end position="600"/>
    </location>
</feature>
<dbReference type="OrthoDB" id="425534at2759"/>
<evidence type="ECO:0000256" key="1">
    <source>
        <dbReference type="ARBA" id="ARBA00010088"/>
    </source>
</evidence>
<feature type="domain" description="Peptidase S33 tripeptidyl aminopeptidase-like C-terminal" evidence="4">
    <location>
        <begin position="454"/>
        <end position="564"/>
    </location>
</feature>
<comment type="caution">
    <text evidence="5">The sequence shown here is derived from an EMBL/GenBank/DDBJ whole genome shotgun (WGS) entry which is preliminary data.</text>
</comment>
<dbReference type="PANTHER" id="PTHR43248">
    <property type="entry name" value="2-SUCCINYL-6-HYDROXY-2,4-CYCLOHEXADIENE-1-CARBOXYLATE SYNTHASE"/>
    <property type="match status" value="1"/>
</dbReference>
<sequence>MRSWLAVLPALLHLSSAGDADFDWDSITPSHNLTYAPCYEKFQCARLLVPLDWQDESNPHTVALAIAKLPATVSDHDPTFGGTIFTNPGGPGGSGVDFVLRAGEKLQNATRGNRNYEILSWDPRGIAFTSPNADCFQGDTAARDLAELQLRTIGGLDASENALRRQWARAQAYGQLCELAAKNASSILPHLTTPSVVRDMVAILHQIHAGRDAAAVAHMDEDVRERRIELKKREADVPRIQYWGFSYGSILGNTFASMYPGRVGRLIVDGIADADDYMRGTWLTNLQDTEAIVDYFYKSCFEQGDKCPLKRSPDTKWQDLKQRVDDFISQTDENPISVLTDKKIVVITGTEVNNAFIKPVCNWRVDGPFKLFRPLAELLSGTLEGNYTLLLSELEAKAPRLHDSCVLLNSSATALLSQDAQHAIKCADGEDETKHGLGYFKSYMEDLRSQSHTLGAYWTTIRFACSGWTIRPKWRFTGPFTTPAHDAALVEGKPAAPLLFLSTRLDPVTPLRNAVNMASKHPGAAWVVQETTGHCTLGAPSKCISNIVQEYLEHGKVPESGTSCPSDCDPWNPCPEETENLVVNFADVHDGLLRRGRLGF</sequence>
<reference evidence="5" key="1">
    <citation type="journal article" date="2021" name="Nat. Commun.">
        <title>Genetic determinants of endophytism in the Arabidopsis root mycobiome.</title>
        <authorList>
            <person name="Mesny F."/>
            <person name="Miyauchi S."/>
            <person name="Thiergart T."/>
            <person name="Pickel B."/>
            <person name="Atanasova L."/>
            <person name="Karlsson M."/>
            <person name="Huettel B."/>
            <person name="Barry K.W."/>
            <person name="Haridas S."/>
            <person name="Chen C."/>
            <person name="Bauer D."/>
            <person name="Andreopoulos W."/>
            <person name="Pangilinan J."/>
            <person name="LaButti K."/>
            <person name="Riley R."/>
            <person name="Lipzen A."/>
            <person name="Clum A."/>
            <person name="Drula E."/>
            <person name="Henrissat B."/>
            <person name="Kohler A."/>
            <person name="Grigoriev I.V."/>
            <person name="Martin F.M."/>
            <person name="Hacquard S."/>
        </authorList>
    </citation>
    <scope>NUCLEOTIDE SEQUENCE</scope>
    <source>
        <strain evidence="5">MPI-SDFR-AT-0073</strain>
    </source>
</reference>
<keyword evidence="6" id="KW-1185">Reference proteome</keyword>
<dbReference type="AlphaFoldDB" id="A0A9P8UP36"/>
<dbReference type="InterPro" id="IPR013595">
    <property type="entry name" value="Pept_S33_TAP-like_C"/>
</dbReference>
<dbReference type="RefSeq" id="XP_045959990.1">
    <property type="nucleotide sequence ID" value="XM_046099891.1"/>
</dbReference>
<dbReference type="SUPFAM" id="SSF53474">
    <property type="entry name" value="alpha/beta-Hydrolases"/>
    <property type="match status" value="1"/>
</dbReference>
<evidence type="ECO:0000313" key="5">
    <source>
        <dbReference type="EMBL" id="KAH6655725.1"/>
    </source>
</evidence>
<dbReference type="InterPro" id="IPR029058">
    <property type="entry name" value="AB_hydrolase_fold"/>
</dbReference>
<proteinExistence type="inferred from homology"/>
<evidence type="ECO:0000256" key="3">
    <source>
        <dbReference type="SAM" id="SignalP"/>
    </source>
</evidence>
<dbReference type="PANTHER" id="PTHR43248:SF25">
    <property type="entry name" value="AB HYDROLASE-1 DOMAIN-CONTAINING PROTEIN-RELATED"/>
    <property type="match status" value="1"/>
</dbReference>
<dbReference type="GO" id="GO:0016787">
    <property type="term" value="F:hydrolase activity"/>
    <property type="evidence" value="ECO:0007669"/>
    <property type="project" value="UniProtKB-KW"/>
</dbReference>
<dbReference type="Proteomes" id="UP000758603">
    <property type="component" value="Unassembled WGS sequence"/>
</dbReference>
<organism evidence="5 6">
    <name type="scientific">Truncatella angustata</name>
    <dbReference type="NCBI Taxonomy" id="152316"/>
    <lineage>
        <taxon>Eukaryota</taxon>
        <taxon>Fungi</taxon>
        <taxon>Dikarya</taxon>
        <taxon>Ascomycota</taxon>
        <taxon>Pezizomycotina</taxon>
        <taxon>Sordariomycetes</taxon>
        <taxon>Xylariomycetidae</taxon>
        <taxon>Amphisphaeriales</taxon>
        <taxon>Sporocadaceae</taxon>
        <taxon>Truncatella</taxon>
    </lineage>
</organism>
<comment type="similarity">
    <text evidence="1">Belongs to the peptidase S33 family.</text>
</comment>
<keyword evidence="2" id="KW-0378">Hydrolase</keyword>
<dbReference type="EMBL" id="JAGPXC010000003">
    <property type="protein sequence ID" value="KAH6655725.1"/>
    <property type="molecule type" value="Genomic_DNA"/>
</dbReference>
<name>A0A9P8UP36_9PEZI</name>
<protein>
    <submittedName>
        <fullName evidence="5">TAP-like protein-domain-containing protein</fullName>
    </submittedName>
</protein>